<keyword evidence="2" id="KW-1185">Reference proteome</keyword>
<dbReference type="Proteomes" id="UP000283530">
    <property type="component" value="Unassembled WGS sequence"/>
</dbReference>
<accession>A0A443N5D3</accession>
<dbReference type="AlphaFoldDB" id="A0A443N5D3"/>
<reference evidence="1 2" key="1">
    <citation type="journal article" date="2019" name="Nat. Plants">
        <title>Stout camphor tree genome fills gaps in understanding of flowering plant genome evolution.</title>
        <authorList>
            <person name="Chaw S.M."/>
            <person name="Liu Y.C."/>
            <person name="Wu Y.W."/>
            <person name="Wang H.Y."/>
            <person name="Lin C.I."/>
            <person name="Wu C.S."/>
            <person name="Ke H.M."/>
            <person name="Chang L.Y."/>
            <person name="Hsu C.Y."/>
            <person name="Yang H.T."/>
            <person name="Sudianto E."/>
            <person name="Hsu M.H."/>
            <person name="Wu K.P."/>
            <person name="Wang L.N."/>
            <person name="Leebens-Mack J.H."/>
            <person name="Tsai I.J."/>
        </authorList>
    </citation>
    <scope>NUCLEOTIDE SEQUENCE [LARGE SCALE GENOMIC DNA]</scope>
    <source>
        <strain evidence="2">cv. Chaw 1501</strain>
        <tissue evidence="1">Young leaves</tissue>
    </source>
</reference>
<name>A0A443N5D3_9MAGN</name>
<dbReference type="EMBL" id="QPKB01000001">
    <property type="protein sequence ID" value="RWR73724.1"/>
    <property type="molecule type" value="Genomic_DNA"/>
</dbReference>
<proteinExistence type="predicted"/>
<organism evidence="1 2">
    <name type="scientific">Cinnamomum micranthum f. kanehirae</name>
    <dbReference type="NCBI Taxonomy" id="337451"/>
    <lineage>
        <taxon>Eukaryota</taxon>
        <taxon>Viridiplantae</taxon>
        <taxon>Streptophyta</taxon>
        <taxon>Embryophyta</taxon>
        <taxon>Tracheophyta</taxon>
        <taxon>Spermatophyta</taxon>
        <taxon>Magnoliopsida</taxon>
        <taxon>Magnoliidae</taxon>
        <taxon>Laurales</taxon>
        <taxon>Lauraceae</taxon>
        <taxon>Cinnamomum</taxon>
    </lineage>
</organism>
<evidence type="ECO:0000313" key="1">
    <source>
        <dbReference type="EMBL" id="RWR73724.1"/>
    </source>
</evidence>
<sequence length="265" mass="28703">MFPPSVSLPQTVFSSLPTRASLSSLSRPAPNDKSPSIAPGFLISPQIPSFLSPVSSISLPPPIYFLLLSPGPRISLISLPASAKQQISIGSTQISSISTATAAHLSPSVAHPLTASNRQSPISAPADLLLHSTHEEEKHSLCFLLSLSSLVFCFLFSPGRRASLSRVATPVYQMDCEDPFDGIQLDLQLWLSHHSQLPRLSQLPVPFEIQNPSQSTTFIPSSSFQSMSLQMMIVALISIDNNFEAFIKGEASERSTYEDETLTQI</sequence>
<comment type="caution">
    <text evidence="1">The sequence shown here is derived from an EMBL/GenBank/DDBJ whole genome shotgun (WGS) entry which is preliminary data.</text>
</comment>
<protein>
    <submittedName>
        <fullName evidence="1">Uncharacterized protein</fullName>
    </submittedName>
</protein>
<evidence type="ECO:0000313" key="2">
    <source>
        <dbReference type="Proteomes" id="UP000283530"/>
    </source>
</evidence>
<gene>
    <name evidence="1" type="ORF">CKAN_00202600</name>
</gene>